<protein>
    <submittedName>
        <fullName evidence="2">Uncharacterized protein</fullName>
    </submittedName>
</protein>
<keyword evidence="3" id="KW-1185">Reference proteome</keyword>
<dbReference type="Proteomes" id="UP000264541">
    <property type="component" value="Unassembled WGS sequence"/>
</dbReference>
<name>A0A372LDU0_9BACI</name>
<comment type="caution">
    <text evidence="2">The sequence shown here is derived from an EMBL/GenBank/DDBJ whole genome shotgun (WGS) entry which is preliminary data.</text>
</comment>
<organism evidence="2 3">
    <name type="scientific">Peribacillus saganii</name>
    <dbReference type="NCBI Taxonomy" id="2303992"/>
    <lineage>
        <taxon>Bacteria</taxon>
        <taxon>Bacillati</taxon>
        <taxon>Bacillota</taxon>
        <taxon>Bacilli</taxon>
        <taxon>Bacillales</taxon>
        <taxon>Bacillaceae</taxon>
        <taxon>Peribacillus</taxon>
    </lineage>
</organism>
<evidence type="ECO:0000313" key="2">
    <source>
        <dbReference type="EMBL" id="RFU64306.1"/>
    </source>
</evidence>
<reference evidence="2 3" key="1">
    <citation type="submission" date="2018-08" db="EMBL/GenBank/DDBJ databases">
        <title>Bacillus chawlae sp. nov., Bacillus glennii sp. nov., and Bacillus saganii sp. nov. Isolated from the Vehicle Assembly Building at Kennedy Space Center where the Viking Spacecraft were Assembled.</title>
        <authorList>
            <person name="Seuylemezian A."/>
            <person name="Vaishampayan P."/>
        </authorList>
    </citation>
    <scope>NUCLEOTIDE SEQUENCE [LARGE SCALE GENOMIC DNA]</scope>
    <source>
        <strain evidence="2 3">V47-23a</strain>
    </source>
</reference>
<dbReference type="EMBL" id="QVTE01000057">
    <property type="protein sequence ID" value="RFU64306.1"/>
    <property type="molecule type" value="Genomic_DNA"/>
</dbReference>
<gene>
    <name evidence="2" type="ORF">D0469_19075</name>
</gene>
<evidence type="ECO:0000256" key="1">
    <source>
        <dbReference type="SAM" id="MobiDB-lite"/>
    </source>
</evidence>
<accession>A0A372LDU0</accession>
<sequence>MPVDFRSRYSPSPGGSEAPLFPQDVELLAFPNKHRTRKYEWKSASALISSDKHKTSADRRRFLPSEVIGL</sequence>
<evidence type="ECO:0000313" key="3">
    <source>
        <dbReference type="Proteomes" id="UP000264541"/>
    </source>
</evidence>
<proteinExistence type="predicted"/>
<feature type="region of interest" description="Disordered" evidence="1">
    <location>
        <begin position="1"/>
        <end position="20"/>
    </location>
</feature>
<dbReference type="AlphaFoldDB" id="A0A372LDU0"/>